<dbReference type="EMBL" id="JBEUWX010000002">
    <property type="protein sequence ID" value="MFA9950572.1"/>
    <property type="molecule type" value="Genomic_DNA"/>
</dbReference>
<comment type="caution">
    <text evidence="2">The sequence shown here is derived from an EMBL/GenBank/DDBJ whole genome shotgun (WGS) entry which is preliminary data.</text>
</comment>
<dbReference type="RefSeq" id="WP_418891619.1">
    <property type="nucleotide sequence ID" value="NZ_JBEUWX010000002.1"/>
</dbReference>
<evidence type="ECO:0000313" key="2">
    <source>
        <dbReference type="EMBL" id="MFA9950572.1"/>
    </source>
</evidence>
<feature type="region of interest" description="Disordered" evidence="1">
    <location>
        <begin position="1"/>
        <end position="31"/>
    </location>
</feature>
<reference evidence="3" key="1">
    <citation type="submission" date="2024-06" db="EMBL/GenBank/DDBJ databases">
        <title>Radixoralia hellwigii gen. nov., sp nov., isolated from a root canal in the human oral cavity.</title>
        <authorList>
            <person name="Bartsch S."/>
            <person name="Wittmer A."/>
            <person name="Schulz A.-K."/>
            <person name="Neumann-Schaal M."/>
            <person name="Wolf J."/>
            <person name="Gronow S."/>
            <person name="Tennert C."/>
            <person name="Haecker G."/>
            <person name="Cieplik F."/>
            <person name="Al-Ahmad A."/>
        </authorList>
    </citation>
    <scope>NUCLEOTIDE SEQUENCE [LARGE SCALE GENOMIC DNA]</scope>
    <source>
        <strain evidence="3">Wk13</strain>
    </source>
</reference>
<evidence type="ECO:0000256" key="1">
    <source>
        <dbReference type="SAM" id="MobiDB-lite"/>
    </source>
</evidence>
<dbReference type="Proteomes" id="UP001574673">
    <property type="component" value="Unassembled WGS sequence"/>
</dbReference>
<protein>
    <submittedName>
        <fullName evidence="2">DUF2934 domain-containing protein</fullName>
    </submittedName>
</protein>
<keyword evidence="3" id="KW-1185">Reference proteome</keyword>
<name>A0ABV4UG10_9RHOO</name>
<gene>
    <name evidence="2" type="ORF">ABCS64_09635</name>
</gene>
<dbReference type="InterPro" id="IPR021327">
    <property type="entry name" value="DUF2934"/>
</dbReference>
<organism evidence="2 3">
    <name type="scientific">Dentiradicibacter hellwigii</name>
    <dbReference type="NCBI Taxonomy" id="3149053"/>
    <lineage>
        <taxon>Bacteria</taxon>
        <taxon>Pseudomonadati</taxon>
        <taxon>Pseudomonadota</taxon>
        <taxon>Betaproteobacteria</taxon>
        <taxon>Rhodocyclales</taxon>
        <taxon>Rhodocyclaceae</taxon>
        <taxon>Dentiradicibacter</taxon>
    </lineage>
</organism>
<dbReference type="Pfam" id="PF11154">
    <property type="entry name" value="DUF2934"/>
    <property type="match status" value="1"/>
</dbReference>
<accession>A0ABV4UG10</accession>
<evidence type="ECO:0000313" key="3">
    <source>
        <dbReference type="Proteomes" id="UP001574673"/>
    </source>
</evidence>
<proteinExistence type="predicted"/>
<sequence>MTGTAKTTRKGTATAKPAAKSAAKTAAATKKPAAKANAAALNKAAVQPAPKKTVKTASRLTGLSTAPAPVSPPPVEIVQKRLIVVSEDERYRMIAEAAYYRAENSQFQSDPVSDWVEAEKEIATLLGKD</sequence>